<dbReference type="EMBL" id="CM046399">
    <property type="protein sequence ID" value="KAI8527951.1"/>
    <property type="molecule type" value="Genomic_DNA"/>
</dbReference>
<accession>A0ACC0LGS3</accession>
<sequence length="167" mass="18686">MSTHGFNAHQIPYGHSAGHSNELHHNSSFCSHQTRINQPRQNQGNNRYPQSQSQDRGRGQGFRGKPYLGKCQICREQRHSAFKCPHRFKQGYNSQQVQQSFAAMNIYETPSAAQPQNSDPCWYPDTGATSHMTAEMPLLQNPQEYLGSDSVMVGNGAGLRISHTGIK</sequence>
<reference evidence="1" key="1">
    <citation type="submission" date="2022-02" db="EMBL/GenBank/DDBJ databases">
        <title>Plant Genome Project.</title>
        <authorList>
            <person name="Zhang R.-G."/>
        </authorList>
    </citation>
    <scope>NUCLEOTIDE SEQUENCE</scope>
    <source>
        <strain evidence="1">AT1</strain>
    </source>
</reference>
<proteinExistence type="predicted"/>
<gene>
    <name evidence="1" type="ORF">RHMOL_Rhmol12G0114000</name>
</gene>
<comment type="caution">
    <text evidence="1">The sequence shown here is derived from an EMBL/GenBank/DDBJ whole genome shotgun (WGS) entry which is preliminary data.</text>
</comment>
<organism evidence="1 2">
    <name type="scientific">Rhododendron molle</name>
    <name type="common">Chinese azalea</name>
    <name type="synonym">Azalea mollis</name>
    <dbReference type="NCBI Taxonomy" id="49168"/>
    <lineage>
        <taxon>Eukaryota</taxon>
        <taxon>Viridiplantae</taxon>
        <taxon>Streptophyta</taxon>
        <taxon>Embryophyta</taxon>
        <taxon>Tracheophyta</taxon>
        <taxon>Spermatophyta</taxon>
        <taxon>Magnoliopsida</taxon>
        <taxon>eudicotyledons</taxon>
        <taxon>Gunneridae</taxon>
        <taxon>Pentapetalae</taxon>
        <taxon>asterids</taxon>
        <taxon>Ericales</taxon>
        <taxon>Ericaceae</taxon>
        <taxon>Ericoideae</taxon>
        <taxon>Rhodoreae</taxon>
        <taxon>Rhododendron</taxon>
    </lineage>
</organism>
<evidence type="ECO:0000313" key="2">
    <source>
        <dbReference type="Proteomes" id="UP001062846"/>
    </source>
</evidence>
<protein>
    <submittedName>
        <fullName evidence="1">Uncharacterized protein</fullName>
    </submittedName>
</protein>
<name>A0ACC0LGS3_RHOML</name>
<dbReference type="Proteomes" id="UP001062846">
    <property type="component" value="Chromosome 12"/>
</dbReference>
<evidence type="ECO:0000313" key="1">
    <source>
        <dbReference type="EMBL" id="KAI8527951.1"/>
    </source>
</evidence>
<keyword evidence="2" id="KW-1185">Reference proteome</keyword>